<dbReference type="InterPro" id="IPR003661">
    <property type="entry name" value="HisK_dim/P_dom"/>
</dbReference>
<keyword evidence="5" id="KW-0808">Transferase</keyword>
<dbReference type="PANTHER" id="PTHR42878">
    <property type="entry name" value="TWO-COMPONENT HISTIDINE KINASE"/>
    <property type="match status" value="1"/>
</dbReference>
<dbReference type="SUPFAM" id="SSF55785">
    <property type="entry name" value="PYP-like sensor domain (PAS domain)"/>
    <property type="match status" value="1"/>
</dbReference>
<dbReference type="InterPro" id="IPR035965">
    <property type="entry name" value="PAS-like_dom_sf"/>
</dbReference>
<dbReference type="InterPro" id="IPR003594">
    <property type="entry name" value="HATPase_dom"/>
</dbReference>
<evidence type="ECO:0000256" key="3">
    <source>
        <dbReference type="ARBA" id="ARBA00012438"/>
    </source>
</evidence>
<dbReference type="Pfam" id="PF02518">
    <property type="entry name" value="HATPase_c"/>
    <property type="match status" value="1"/>
</dbReference>
<protein>
    <recommendedName>
        <fullName evidence="3">histidine kinase</fullName>
        <ecNumber evidence="3">2.7.13.3</ecNumber>
    </recommendedName>
</protein>
<comment type="catalytic activity">
    <reaction evidence="1">
        <text>ATP + protein L-histidine = ADP + protein N-phospho-L-histidine.</text>
        <dbReference type="EC" id="2.7.13.3"/>
    </reaction>
</comment>
<evidence type="ECO:0000256" key="5">
    <source>
        <dbReference type="ARBA" id="ARBA00022679"/>
    </source>
</evidence>
<dbReference type="InterPro" id="IPR005467">
    <property type="entry name" value="His_kinase_dom"/>
</dbReference>
<evidence type="ECO:0000256" key="10">
    <source>
        <dbReference type="ARBA" id="ARBA00022989"/>
    </source>
</evidence>
<evidence type="ECO:0000256" key="11">
    <source>
        <dbReference type="ARBA" id="ARBA00023012"/>
    </source>
</evidence>
<dbReference type="EMBL" id="SACR01000006">
    <property type="protein sequence ID" value="RVU43856.1"/>
    <property type="molecule type" value="Genomic_DNA"/>
</dbReference>
<dbReference type="GO" id="GO:0000155">
    <property type="term" value="F:phosphorelay sensor kinase activity"/>
    <property type="evidence" value="ECO:0007669"/>
    <property type="project" value="InterPro"/>
</dbReference>
<keyword evidence="10" id="KW-1133">Transmembrane helix</keyword>
<keyword evidence="6" id="KW-0812">Transmembrane</keyword>
<evidence type="ECO:0000313" key="14">
    <source>
        <dbReference type="EMBL" id="RVU43856.1"/>
    </source>
</evidence>
<dbReference type="PANTHER" id="PTHR42878:SF7">
    <property type="entry name" value="SENSOR HISTIDINE KINASE GLRK"/>
    <property type="match status" value="1"/>
</dbReference>
<dbReference type="OrthoDB" id="567977at2"/>
<dbReference type="InterPro" id="IPR036097">
    <property type="entry name" value="HisK_dim/P_sf"/>
</dbReference>
<evidence type="ECO:0000256" key="2">
    <source>
        <dbReference type="ARBA" id="ARBA00004141"/>
    </source>
</evidence>
<evidence type="ECO:0000256" key="8">
    <source>
        <dbReference type="ARBA" id="ARBA00022777"/>
    </source>
</evidence>
<keyword evidence="8" id="KW-0418">Kinase</keyword>
<dbReference type="SMART" id="SM00388">
    <property type="entry name" value="HisKA"/>
    <property type="match status" value="1"/>
</dbReference>
<evidence type="ECO:0000256" key="7">
    <source>
        <dbReference type="ARBA" id="ARBA00022741"/>
    </source>
</evidence>
<proteinExistence type="predicted"/>
<dbReference type="Gene3D" id="3.30.450.20">
    <property type="entry name" value="PAS domain"/>
    <property type="match status" value="1"/>
</dbReference>
<dbReference type="RefSeq" id="WP_128230415.1">
    <property type="nucleotide sequence ID" value="NZ_SACR01000006.1"/>
</dbReference>
<dbReference type="PROSITE" id="PS50109">
    <property type="entry name" value="HIS_KIN"/>
    <property type="match status" value="1"/>
</dbReference>
<accession>A0A437RAM8</accession>
<dbReference type="InterPro" id="IPR004358">
    <property type="entry name" value="Sig_transdc_His_kin-like_C"/>
</dbReference>
<evidence type="ECO:0000313" key="15">
    <source>
        <dbReference type="Proteomes" id="UP000285575"/>
    </source>
</evidence>
<dbReference type="PRINTS" id="PR00344">
    <property type="entry name" value="BCTRLSENSOR"/>
</dbReference>
<gene>
    <name evidence="14" type="ORF">EOE66_19540</name>
</gene>
<dbReference type="EC" id="2.7.13.3" evidence="3"/>
<dbReference type="Pfam" id="PF00512">
    <property type="entry name" value="HisKA"/>
    <property type="match status" value="1"/>
</dbReference>
<comment type="subcellular location">
    <subcellularLocation>
        <location evidence="2">Membrane</location>
        <topology evidence="2">Multi-pass membrane protein</topology>
    </subcellularLocation>
</comment>
<dbReference type="CDD" id="cd00082">
    <property type="entry name" value="HisKA"/>
    <property type="match status" value="1"/>
</dbReference>
<keyword evidence="4" id="KW-0597">Phosphoprotein</keyword>
<keyword evidence="9" id="KW-0067">ATP-binding</keyword>
<keyword evidence="15" id="KW-1185">Reference proteome</keyword>
<dbReference type="SUPFAM" id="SSF55874">
    <property type="entry name" value="ATPase domain of HSP90 chaperone/DNA topoisomerase II/histidine kinase"/>
    <property type="match status" value="1"/>
</dbReference>
<dbReference type="InterPro" id="IPR000014">
    <property type="entry name" value="PAS"/>
</dbReference>
<dbReference type="SUPFAM" id="SSF47384">
    <property type="entry name" value="Homodimeric domain of signal transducing histidine kinase"/>
    <property type="match status" value="1"/>
</dbReference>
<dbReference type="Pfam" id="PF13188">
    <property type="entry name" value="PAS_8"/>
    <property type="match status" value="1"/>
</dbReference>
<sequence>MPDTQAQTLAAIKFELAMSVGESLEMEPMVRAFMRPLLQFVRGLSCQLWWRDEAGQLRRMAYPARSLAPTAEGEAAQAWREAVARAGQPRPQYTEIQAGHHLHALPLGEAGWLYIERLGAAVPAPVLAAIGVVLLRLAQACRACEQHEQLQVLLGQKAAAEAALREALSRLEDIFSLSSDGFVYFDGEARVAYCNPCAAQLLALQGPQLLAMDLPALQAWLGACAEPRHRQALPGQGNAPAGVLQLAQPQARVLAWALRHKAAPDAATGTPAGAVLYLRDITRESEIERLKSEFLHTAAHELRTPIVSVFGFSELMLRRPASEERKREMLDIIHRQSSLLISLVDELLDLTRLEHGGARALSRSPHELDALVGTTVQGLSIPGDNRQLQLGPVPAQALLHVDAKLFHRALLNVLTNAYKYSKGVGEITLQVLPGTVAERPAWGLRVADQGIGMQPEELARVFERFYRADQSGAVPGTGLGMSLVKEILALHGGRIDIDSQPGQGTTVTLWWPAEAAPECTDAPTAAALPDR</sequence>
<evidence type="ECO:0000256" key="12">
    <source>
        <dbReference type="ARBA" id="ARBA00023136"/>
    </source>
</evidence>
<evidence type="ECO:0000256" key="9">
    <source>
        <dbReference type="ARBA" id="ARBA00022840"/>
    </source>
</evidence>
<dbReference type="InterPro" id="IPR050351">
    <property type="entry name" value="BphY/WalK/GraS-like"/>
</dbReference>
<dbReference type="Proteomes" id="UP000285575">
    <property type="component" value="Unassembled WGS sequence"/>
</dbReference>
<dbReference type="Gene3D" id="1.10.287.130">
    <property type="match status" value="1"/>
</dbReference>
<evidence type="ECO:0000256" key="6">
    <source>
        <dbReference type="ARBA" id="ARBA00022692"/>
    </source>
</evidence>
<dbReference type="SMART" id="SM00387">
    <property type="entry name" value="HATPase_c"/>
    <property type="match status" value="1"/>
</dbReference>
<dbReference type="Gene3D" id="3.30.565.10">
    <property type="entry name" value="Histidine kinase-like ATPase, C-terminal domain"/>
    <property type="match status" value="1"/>
</dbReference>
<reference evidence="14 15" key="1">
    <citation type="submission" date="2019-01" db="EMBL/GenBank/DDBJ databases">
        <authorList>
            <person name="Chen W.-M."/>
        </authorList>
    </citation>
    <scope>NUCLEOTIDE SEQUENCE [LARGE SCALE GENOMIC DNA]</scope>
    <source>
        <strain evidence="14 15">KYPY4</strain>
    </source>
</reference>
<dbReference type="CDD" id="cd00075">
    <property type="entry name" value="HATPase"/>
    <property type="match status" value="1"/>
</dbReference>
<dbReference type="GO" id="GO:0030295">
    <property type="term" value="F:protein kinase activator activity"/>
    <property type="evidence" value="ECO:0007669"/>
    <property type="project" value="TreeGrafter"/>
</dbReference>
<keyword evidence="11" id="KW-0902">Two-component regulatory system</keyword>
<dbReference type="GO" id="GO:0000156">
    <property type="term" value="F:phosphorelay response regulator activity"/>
    <property type="evidence" value="ECO:0007669"/>
    <property type="project" value="TreeGrafter"/>
</dbReference>
<evidence type="ECO:0000256" key="4">
    <source>
        <dbReference type="ARBA" id="ARBA00022553"/>
    </source>
</evidence>
<keyword evidence="12" id="KW-0472">Membrane</keyword>
<dbReference type="AlphaFoldDB" id="A0A437RAM8"/>
<keyword evidence="7" id="KW-0547">Nucleotide-binding</keyword>
<name>A0A437RAM8_9BURK</name>
<organism evidence="14 15">
    <name type="scientific">Rubrivivax rivuli</name>
    <dbReference type="NCBI Taxonomy" id="1862385"/>
    <lineage>
        <taxon>Bacteria</taxon>
        <taxon>Pseudomonadati</taxon>
        <taxon>Pseudomonadota</taxon>
        <taxon>Betaproteobacteria</taxon>
        <taxon>Burkholderiales</taxon>
        <taxon>Sphaerotilaceae</taxon>
        <taxon>Rubrivivax</taxon>
    </lineage>
</organism>
<dbReference type="FunFam" id="1.10.287.130:FF:000001">
    <property type="entry name" value="Two-component sensor histidine kinase"/>
    <property type="match status" value="1"/>
</dbReference>
<dbReference type="GO" id="GO:0007234">
    <property type="term" value="P:osmosensory signaling via phosphorelay pathway"/>
    <property type="evidence" value="ECO:0007669"/>
    <property type="project" value="TreeGrafter"/>
</dbReference>
<dbReference type="GO" id="GO:0005524">
    <property type="term" value="F:ATP binding"/>
    <property type="evidence" value="ECO:0007669"/>
    <property type="project" value="UniProtKB-KW"/>
</dbReference>
<evidence type="ECO:0000259" key="13">
    <source>
        <dbReference type="PROSITE" id="PS50109"/>
    </source>
</evidence>
<feature type="domain" description="Histidine kinase" evidence="13">
    <location>
        <begin position="297"/>
        <end position="515"/>
    </location>
</feature>
<comment type="caution">
    <text evidence="14">The sequence shown here is derived from an EMBL/GenBank/DDBJ whole genome shotgun (WGS) entry which is preliminary data.</text>
</comment>
<dbReference type="InterPro" id="IPR036890">
    <property type="entry name" value="HATPase_C_sf"/>
</dbReference>
<evidence type="ECO:0000256" key="1">
    <source>
        <dbReference type="ARBA" id="ARBA00000085"/>
    </source>
</evidence>